<gene>
    <name evidence="1" type="ORF">HNP60_001938</name>
</gene>
<dbReference type="EMBL" id="JACHKA010000001">
    <property type="protein sequence ID" value="MBB5985964.1"/>
    <property type="molecule type" value="Genomic_DNA"/>
</dbReference>
<keyword evidence="2" id="KW-1185">Reference proteome</keyword>
<dbReference type="Proteomes" id="UP001138540">
    <property type="component" value="Unassembled WGS sequence"/>
</dbReference>
<protein>
    <submittedName>
        <fullName evidence="1">Uncharacterized protein</fullName>
    </submittedName>
</protein>
<name>A0ABR6NFA1_9SPHN</name>
<evidence type="ECO:0000313" key="1">
    <source>
        <dbReference type="EMBL" id="MBB5985964.1"/>
    </source>
</evidence>
<evidence type="ECO:0000313" key="2">
    <source>
        <dbReference type="Proteomes" id="UP001138540"/>
    </source>
</evidence>
<proteinExistence type="predicted"/>
<comment type="caution">
    <text evidence="1">The sequence shown here is derived from an EMBL/GenBank/DDBJ whole genome shotgun (WGS) entry which is preliminary data.</text>
</comment>
<reference evidence="1 2" key="1">
    <citation type="submission" date="2020-08" db="EMBL/GenBank/DDBJ databases">
        <title>Exploring microbial biodiversity for novel pathways involved in the catabolism of aromatic compounds derived from lignin.</title>
        <authorList>
            <person name="Elkins J."/>
        </authorList>
    </citation>
    <scope>NUCLEOTIDE SEQUENCE [LARGE SCALE GENOMIC DNA]</scope>
    <source>
        <strain evidence="1 2">B1D3A</strain>
    </source>
</reference>
<organism evidence="1 2">
    <name type="scientific">Sphingobium lignivorans</name>
    <dbReference type="NCBI Taxonomy" id="2735886"/>
    <lineage>
        <taxon>Bacteria</taxon>
        <taxon>Pseudomonadati</taxon>
        <taxon>Pseudomonadota</taxon>
        <taxon>Alphaproteobacteria</taxon>
        <taxon>Sphingomonadales</taxon>
        <taxon>Sphingomonadaceae</taxon>
        <taxon>Sphingobium</taxon>
    </lineage>
</organism>
<accession>A0ABR6NFA1</accession>
<dbReference type="RefSeq" id="WP_184152956.1">
    <property type="nucleotide sequence ID" value="NZ_JACHKA010000001.1"/>
</dbReference>
<sequence>MPLQIVEFNDLTPLHNGVAQVTLGAPIANTDGEITGEVTLSAKTRLIKIVGDGTIDWGNDTHPEPFRGVEFRGVTPGIQFTVA</sequence>